<comment type="caution">
    <text evidence="1">The sequence shown here is derived from an EMBL/GenBank/DDBJ whole genome shotgun (WGS) entry which is preliminary data.</text>
</comment>
<protein>
    <recommendedName>
        <fullName evidence="3">Fur-regulated basic protein FbpA</fullName>
    </recommendedName>
</protein>
<proteinExistence type="predicted"/>
<organism evidence="1 2">
    <name type="scientific">Oceanobacillus kimchii</name>
    <dbReference type="NCBI Taxonomy" id="746691"/>
    <lineage>
        <taxon>Bacteria</taxon>
        <taxon>Bacillati</taxon>
        <taxon>Bacillota</taxon>
        <taxon>Bacilli</taxon>
        <taxon>Bacillales</taxon>
        <taxon>Bacillaceae</taxon>
        <taxon>Oceanobacillus</taxon>
    </lineage>
</organism>
<dbReference type="RefSeq" id="WP_317957661.1">
    <property type="nucleotide sequence ID" value="NZ_BSKO01000001.1"/>
</dbReference>
<keyword evidence="2" id="KW-1185">Reference proteome</keyword>
<dbReference type="Proteomes" id="UP001275436">
    <property type="component" value="Unassembled WGS sequence"/>
</dbReference>
<evidence type="ECO:0000313" key="2">
    <source>
        <dbReference type="Proteomes" id="UP001275436"/>
    </source>
</evidence>
<evidence type="ECO:0008006" key="3">
    <source>
        <dbReference type="Google" id="ProtNLM"/>
    </source>
</evidence>
<gene>
    <name evidence="1" type="ORF">MACH08_05100</name>
</gene>
<evidence type="ECO:0000313" key="1">
    <source>
        <dbReference type="EMBL" id="GLO64726.1"/>
    </source>
</evidence>
<reference evidence="1 2" key="1">
    <citation type="submission" date="2023-02" db="EMBL/GenBank/DDBJ databases">
        <title>Oceanobacillus kimchii IFOP_LL358 isolated form Alexandrium catenella lab strain.</title>
        <authorList>
            <person name="Gajardo G."/>
            <person name="Ueki S."/>
            <person name="Maruyama F."/>
        </authorList>
    </citation>
    <scope>NUCLEOTIDE SEQUENCE [LARGE SCALE GENOMIC DNA]</scope>
    <source>
        <strain evidence="1 2">IFOP_LL358</strain>
    </source>
</reference>
<accession>A0ABQ5TEZ2</accession>
<name>A0ABQ5TEZ2_9BACI</name>
<dbReference type="EMBL" id="BSKO01000001">
    <property type="protein sequence ID" value="GLO64726.1"/>
    <property type="molecule type" value="Genomic_DNA"/>
</dbReference>
<sequence>MKAINYEEERKKNIVIKQLHDRGYHDTKDKSYRELKHKLVIIKELRGEMP</sequence>